<evidence type="ECO:0000256" key="4">
    <source>
        <dbReference type="ARBA" id="ARBA00022679"/>
    </source>
</evidence>
<dbReference type="EMBL" id="JBIMZQ010000043">
    <property type="protein sequence ID" value="KAL3659996.1"/>
    <property type="molecule type" value="Genomic_DNA"/>
</dbReference>
<comment type="catalytic activity">
    <reaction evidence="8">
        <text>N(2)-acetyl-L-ornithine + L-glutamate = N-acetyl-L-glutamate + L-ornithine</text>
        <dbReference type="Rhea" id="RHEA:15349"/>
        <dbReference type="ChEBI" id="CHEBI:29985"/>
        <dbReference type="ChEBI" id="CHEBI:44337"/>
        <dbReference type="ChEBI" id="CHEBI:46911"/>
        <dbReference type="ChEBI" id="CHEBI:57805"/>
        <dbReference type="EC" id="2.3.1.35"/>
    </reaction>
</comment>
<evidence type="ECO:0000313" key="9">
    <source>
        <dbReference type="EMBL" id="KAL3659996.1"/>
    </source>
</evidence>
<evidence type="ECO:0000256" key="3">
    <source>
        <dbReference type="ARBA" id="ARBA00022605"/>
    </source>
</evidence>
<dbReference type="Gene3D" id="3.60.70.12">
    <property type="entry name" value="L-amino peptidase D-ALA esterase/amidase"/>
    <property type="match status" value="1"/>
</dbReference>
<dbReference type="PANTHER" id="PTHR23100">
    <property type="entry name" value="ARGININE BIOSYNTHESIS BIFUNCTIONAL PROTEIN ARGJ"/>
    <property type="match status" value="1"/>
</dbReference>
<feature type="active site" description="Nucleophile" evidence="8">
    <location>
        <position position="280"/>
    </location>
</feature>
<dbReference type="InterPro" id="IPR002813">
    <property type="entry name" value="Arg_biosynth_ArgJ"/>
</dbReference>
<dbReference type="NCBIfam" id="NF003802">
    <property type="entry name" value="PRK05388.1"/>
    <property type="match status" value="1"/>
</dbReference>
<proteinExistence type="inferred from homology"/>
<dbReference type="SUPFAM" id="SSF56266">
    <property type="entry name" value="DmpA/ArgJ-like"/>
    <property type="match status" value="1"/>
</dbReference>
<keyword evidence="3 8" id="KW-0028">Amino-acid biosynthesis</keyword>
<keyword evidence="5 8" id="KW-0068">Autocatalytic cleavage</keyword>
<feature type="site" description="Involved in the stabilization of negative charge on the oxyanion by the formation of the oxyanion hole" evidence="8">
    <location>
        <position position="211"/>
    </location>
</feature>
<dbReference type="EC" id="2.3.1.1" evidence="8"/>
<dbReference type="PANTHER" id="PTHR23100:SF0">
    <property type="entry name" value="ARGININE BIOSYNTHESIS BIFUNCTIONAL PROTEIN ARGJ, MITOCHONDRIAL"/>
    <property type="match status" value="1"/>
</dbReference>
<evidence type="ECO:0000313" key="10">
    <source>
        <dbReference type="Proteomes" id="UP001632037"/>
    </source>
</evidence>
<dbReference type="GO" id="GO:0005759">
    <property type="term" value="C:mitochondrial matrix"/>
    <property type="evidence" value="ECO:0007669"/>
    <property type="project" value="UniProtKB-SubCell"/>
</dbReference>
<feature type="binding site" evidence="8">
    <location>
        <position position="517"/>
    </location>
    <ligand>
        <name>substrate</name>
    </ligand>
</feature>
<dbReference type="HAMAP" id="MF_01106">
    <property type="entry name" value="ArgJ"/>
    <property type="match status" value="1"/>
</dbReference>
<comment type="pathway">
    <text evidence="8">Amino-acid biosynthesis; L-arginine biosynthesis; N(2)-acetyl-L-ornithine from L-glutamate: step 1/4.</text>
</comment>
<comment type="PTM">
    <text evidence="8">The alpha and beta chains are autoproteolytically processed from a single precursor protein within the mitochondrion.</text>
</comment>
<feature type="binding site" evidence="8">
    <location>
        <position position="361"/>
    </location>
    <ligand>
        <name>substrate</name>
    </ligand>
</feature>
<name>A0ABD3F2X1_9STRA</name>
<feature type="chain" id="PRO_5044511811" description="Arginine biosynthesis bifunctional protein ArgJ beta chain" evidence="8">
    <location>
        <begin position="280"/>
        <end position="517"/>
    </location>
</feature>
<comment type="catalytic activity">
    <reaction evidence="8">
        <text>L-glutamate + acetyl-CoA = N-acetyl-L-glutamate + CoA + H(+)</text>
        <dbReference type="Rhea" id="RHEA:24292"/>
        <dbReference type="ChEBI" id="CHEBI:15378"/>
        <dbReference type="ChEBI" id="CHEBI:29985"/>
        <dbReference type="ChEBI" id="CHEBI:44337"/>
        <dbReference type="ChEBI" id="CHEBI:57287"/>
        <dbReference type="ChEBI" id="CHEBI:57288"/>
        <dbReference type="EC" id="2.3.1.1"/>
    </reaction>
</comment>
<feature type="site" description="Involved in the stabilization of negative charge on the oxyanion by the formation of the oxyanion hole" evidence="8">
    <location>
        <position position="210"/>
    </location>
</feature>
<dbReference type="AlphaFoldDB" id="A0ABD3F2X1"/>
<keyword evidence="10" id="KW-1185">Reference proteome</keyword>
<evidence type="ECO:0000256" key="7">
    <source>
        <dbReference type="ARBA" id="ARBA00023315"/>
    </source>
</evidence>
<dbReference type="InterPro" id="IPR042195">
    <property type="entry name" value="ArgJ_beta_C"/>
</dbReference>
<keyword evidence="4 8" id="KW-0808">Transferase</keyword>
<dbReference type="EC" id="2.3.1.35" evidence="8"/>
<comment type="subcellular location">
    <subcellularLocation>
        <location evidence="8">Mitochondrion matrix</location>
    </subcellularLocation>
</comment>
<keyword evidence="6 8" id="KW-0511">Multifunctional enzyme</keyword>
<dbReference type="GO" id="GO:0004042">
    <property type="term" value="F:L-glutamate N-acetyltransferase activity"/>
    <property type="evidence" value="ECO:0007669"/>
    <property type="project" value="UniProtKB-UniRule"/>
</dbReference>
<dbReference type="Proteomes" id="UP001632037">
    <property type="component" value="Unassembled WGS sequence"/>
</dbReference>
<feature type="site" description="Cleavage; by autolysis" evidence="8">
    <location>
        <begin position="279"/>
        <end position="280"/>
    </location>
</feature>
<keyword evidence="8" id="KW-0496">Mitochondrion</keyword>
<accession>A0ABD3F2X1</accession>
<comment type="pathway">
    <text evidence="8">Amino-acid biosynthesis; L-arginine biosynthesis; L-ornithine and N-acetyl-L-glutamate from L-glutamate and N(2)-acetyl-L-ornithine (cyclic): step 1/1.</text>
</comment>
<comment type="subunit">
    <text evidence="8">Heterodimer of an alpha and a beta chain.</text>
</comment>
<sequence length="517" mass="56487">MQILCHGYKIFNVLNKRLAATRKILVTQCFNTASTGPQLKRRPPDPPNSVVSMTLLRLSTLTRSRSLLQTRCLSTHGHPFVFESRHEYIDYLQAHQSRLPWGFSVATTKFDFVPQEAPHLPAKMTMTLIKPVKPTSLFAAVFTQNAFPGAPVLVGRKRLNEPKLGAILVNNKISNVCASGGGVADAEEVCDNLAKHLRLEGGTQVLPCSTGVIGWRIPVDAMVENLPKLVNNLQSDSVLPAAEGIMTTDLYPKIRSMDVCGGRIVGIAKGAGMIEPNMATMLSYILTDLSIPRDVLRQLLTEVVADTYNALSVDTDQSTSDTVTLVSSDQIPFDLKQLDEFKKALHEVCLGLSEDIVRNGEGAHHVMRVRVSGALSKEMAKGVGKSVVNSPLLKCAVAGNDPNVGRLVMAVGKYMGLHHKDVNIQRRMNIRMGGVLIFENGEMVLNDDIEAKLVAHMRDAMLIEPTRGGLDASSHNYPPHGKFVEIEIDLGVGSEETQVLGIDLTHEYVAINADYRS</sequence>
<feature type="binding site" evidence="8">
    <location>
        <position position="280"/>
    </location>
    <ligand>
        <name>substrate</name>
    </ligand>
</feature>
<dbReference type="FunFam" id="3.60.70.12:FF:000001">
    <property type="entry name" value="Arginine biosynthesis bifunctional protein ArgJ, chloroplastic"/>
    <property type="match status" value="1"/>
</dbReference>
<evidence type="ECO:0000256" key="8">
    <source>
        <dbReference type="HAMAP-Rule" id="MF_03124"/>
    </source>
</evidence>
<keyword evidence="7 8" id="KW-0012">Acyltransferase</keyword>
<comment type="caution">
    <text evidence="9">The sequence shown here is derived from an EMBL/GenBank/DDBJ whole genome shotgun (WGS) entry which is preliminary data.</text>
</comment>
<dbReference type="GO" id="GO:0004358">
    <property type="term" value="F:L-glutamate N-acetyltransferase activity, acting on acetyl-L-ornithine as donor"/>
    <property type="evidence" value="ECO:0007669"/>
    <property type="project" value="UniProtKB-UniRule"/>
</dbReference>
<feature type="binding site" evidence="8">
    <location>
        <position position="247"/>
    </location>
    <ligand>
        <name>substrate</name>
    </ligand>
</feature>
<dbReference type="CDD" id="cd02152">
    <property type="entry name" value="OAT"/>
    <property type="match status" value="1"/>
</dbReference>
<evidence type="ECO:0000256" key="5">
    <source>
        <dbReference type="ARBA" id="ARBA00022813"/>
    </source>
</evidence>
<dbReference type="Gene3D" id="3.10.20.340">
    <property type="entry name" value="ArgJ beta chain, C-terminal domain"/>
    <property type="match status" value="1"/>
</dbReference>
<dbReference type="GO" id="GO:0006526">
    <property type="term" value="P:L-arginine biosynthetic process"/>
    <property type="evidence" value="ECO:0007669"/>
    <property type="project" value="UniProtKB-UniRule"/>
</dbReference>
<evidence type="ECO:0000256" key="1">
    <source>
        <dbReference type="ARBA" id="ARBA00006774"/>
    </source>
</evidence>
<evidence type="ECO:0000256" key="6">
    <source>
        <dbReference type="ARBA" id="ARBA00023268"/>
    </source>
</evidence>
<evidence type="ECO:0000256" key="2">
    <source>
        <dbReference type="ARBA" id="ARBA00022571"/>
    </source>
</evidence>
<protein>
    <recommendedName>
        <fullName evidence="8">Arginine biosynthesis bifunctional protein ArgJ, mitochondrial</fullName>
    </recommendedName>
    <domain>
        <recommendedName>
            <fullName evidence="8">Glutamate N-acetyltransferase</fullName>
            <shortName evidence="8">GAT</shortName>
            <ecNumber evidence="8">2.3.1.35</ecNumber>
        </recommendedName>
        <alternativeName>
            <fullName evidence="8">Ornithine acetyltransferase</fullName>
            <shortName evidence="8">OATase</shortName>
        </alternativeName>
        <alternativeName>
            <fullName evidence="8">Ornithine transacetylase</fullName>
        </alternativeName>
    </domain>
    <domain>
        <recommendedName>
            <fullName evidence="8">Amino-acid acetyltransferase</fullName>
            <ecNumber evidence="8">2.3.1.1</ecNumber>
        </recommendedName>
        <alternativeName>
            <fullName evidence="8">N-acetylglutamate synthase</fullName>
            <shortName evidence="8">AGS</shortName>
        </alternativeName>
    </domain>
    <component>
        <recommendedName>
            <fullName evidence="8">Arginine biosynthesis bifunctional protein ArgJ alpha chain</fullName>
        </recommendedName>
    </component>
    <component>
        <recommendedName>
            <fullName evidence="8">Arginine biosynthesis bifunctional protein ArgJ beta chain</fullName>
        </recommendedName>
    </component>
</protein>
<dbReference type="FunFam" id="3.10.20.340:FF:000004">
    <property type="entry name" value="Arginine biosynthesis bifunctional protein ArgJ, mitochondrial"/>
    <property type="match status" value="1"/>
</dbReference>
<keyword evidence="2 8" id="KW-0055">Arginine biosynthesis</keyword>
<reference evidence="9 10" key="1">
    <citation type="submission" date="2024-09" db="EMBL/GenBank/DDBJ databases">
        <title>Genome sequencing and assembly of Phytophthora oleae, isolate VK10A, causative agent of rot of olive drupes.</title>
        <authorList>
            <person name="Conti Taguali S."/>
            <person name="Riolo M."/>
            <person name="La Spada F."/>
            <person name="Cacciola S.O."/>
            <person name="Dionisio G."/>
        </authorList>
    </citation>
    <scope>NUCLEOTIDE SEQUENCE [LARGE SCALE GENOMIC DNA]</scope>
    <source>
        <strain evidence="9 10">VK10A</strain>
    </source>
</reference>
<organism evidence="9 10">
    <name type="scientific">Phytophthora oleae</name>
    <dbReference type="NCBI Taxonomy" id="2107226"/>
    <lineage>
        <taxon>Eukaryota</taxon>
        <taxon>Sar</taxon>
        <taxon>Stramenopiles</taxon>
        <taxon>Oomycota</taxon>
        <taxon>Peronosporomycetes</taxon>
        <taxon>Peronosporales</taxon>
        <taxon>Peronosporaceae</taxon>
        <taxon>Phytophthora</taxon>
    </lineage>
</organism>
<comment type="function">
    <text evidence="8">Catalyzes two activities which are involved in the cyclic version of arginine biosynthesis: the synthesis of acetylglutamate from glutamate and acetyl-CoA, and of ornithine by transacetylation between acetylornithine and glutamate.</text>
</comment>
<dbReference type="Pfam" id="PF01960">
    <property type="entry name" value="ArgJ"/>
    <property type="match status" value="1"/>
</dbReference>
<comment type="similarity">
    <text evidence="1 8">Belongs to the ArgJ family.</text>
</comment>
<gene>
    <name evidence="9" type="ORF">V7S43_014921</name>
</gene>
<dbReference type="InterPro" id="IPR016117">
    <property type="entry name" value="ArgJ-like_dom_sf"/>
</dbReference>
<feature type="chain" id="PRO_5044511810" description="Arginine biosynthesis bifunctional protein ArgJ alpha chain" evidence="8">
    <location>
        <begin position="1"/>
        <end position="279"/>
    </location>
</feature>
<feature type="binding site" evidence="8">
    <location>
        <position position="269"/>
    </location>
    <ligand>
        <name>substrate</name>
    </ligand>
</feature>
<feature type="binding site" evidence="8">
    <location>
        <position position="512"/>
    </location>
    <ligand>
        <name>substrate</name>
    </ligand>
</feature>